<organism evidence="1 2">
    <name type="scientific">Oikopleura dioica</name>
    <name type="common">Tunicate</name>
    <dbReference type="NCBI Taxonomy" id="34765"/>
    <lineage>
        <taxon>Eukaryota</taxon>
        <taxon>Metazoa</taxon>
        <taxon>Chordata</taxon>
        <taxon>Tunicata</taxon>
        <taxon>Appendicularia</taxon>
        <taxon>Copelata</taxon>
        <taxon>Oikopleuridae</taxon>
        <taxon>Oikopleura</taxon>
    </lineage>
</organism>
<dbReference type="SUPFAM" id="SSF50965">
    <property type="entry name" value="Galactose oxidase, central domain"/>
    <property type="match status" value="1"/>
</dbReference>
<dbReference type="InterPro" id="IPR015915">
    <property type="entry name" value="Kelch-typ_b-propeller"/>
</dbReference>
<dbReference type="EMBL" id="OU015567">
    <property type="protein sequence ID" value="CAG5109592.1"/>
    <property type="molecule type" value="Genomic_DNA"/>
</dbReference>
<evidence type="ECO:0000313" key="1">
    <source>
        <dbReference type="EMBL" id="CAG5109592.1"/>
    </source>
</evidence>
<dbReference type="InterPro" id="IPR011043">
    <property type="entry name" value="Gal_Oxase/kelch_b-propeller"/>
</dbReference>
<name>A0ABN7T5E0_OIKDI</name>
<protein>
    <submittedName>
        <fullName evidence="1">Oidioi.mRNA.OKI2018_I69.chr2.g4112.t1.cds</fullName>
    </submittedName>
</protein>
<keyword evidence="2" id="KW-1185">Reference proteome</keyword>
<gene>
    <name evidence="1" type="ORF">OKIOD_LOCUS12877</name>
</gene>
<dbReference type="Proteomes" id="UP001158576">
    <property type="component" value="Chromosome 2"/>
</dbReference>
<reference evidence="1 2" key="1">
    <citation type="submission" date="2021-04" db="EMBL/GenBank/DDBJ databases">
        <authorList>
            <person name="Bliznina A."/>
        </authorList>
    </citation>
    <scope>NUCLEOTIDE SEQUENCE [LARGE SCALE GENOMIC DNA]</scope>
</reference>
<accession>A0ABN7T5E0</accession>
<evidence type="ECO:0000313" key="2">
    <source>
        <dbReference type="Proteomes" id="UP001158576"/>
    </source>
</evidence>
<dbReference type="Gene3D" id="2.120.10.80">
    <property type="entry name" value="Kelch-type beta propeller"/>
    <property type="match status" value="1"/>
</dbReference>
<proteinExistence type="predicted"/>
<sequence>MALPVFDNFARESFFHQLPKLNETCTDLDLGEICSTSCGNDLLACLGNCQNGDALCENSCVREGFDCIDGCPCHIDCPAGCQDCPADICNICAFPEENEEHIKCLADLEQELMECIGNCGGNSSCLTLCTVEYSQNILDCPCEENCPNGCPCPHYECEDPEAEELNSVLIMHGESGRDPALANFQSFTQDLKVSWYHNGPDRLEFSAKEGCSVLYKGRNYLFGGWYVNFEGGKEHGPHVLDGCDIKKAEGVSFEFDCFEGSVGQTYWKVDDEPQPFIMVYDGYKNAYRYDGSEILEVLPETTRSHLYIGGHIPLYQNPDHPGDLFSILLGGYDSKFGIYRNSVEWLSPASGWIEDESLTFPEEDNTGKGLSAYCAVSGEFGLVIIPGRTSSNRKIWRLHKNQWENIGLVPWTSFRGYARAVLFPNNEIMVLGGYSGDWMFTKFIFNEDFTSIEGEDLEHLPSLKNWDDPYAMLVPDNYCVIN</sequence>